<accession>A0A2V3IES8</accession>
<evidence type="ECO:0000313" key="4">
    <source>
        <dbReference type="Proteomes" id="UP000247409"/>
    </source>
</evidence>
<dbReference type="EMBL" id="NBIV01000284">
    <property type="protein sequence ID" value="PXF40551.1"/>
    <property type="molecule type" value="Genomic_DNA"/>
</dbReference>
<keyword evidence="2" id="KW-0732">Signal</keyword>
<dbReference type="Proteomes" id="UP000247409">
    <property type="component" value="Unassembled WGS sequence"/>
</dbReference>
<sequence>MAFHLIVSATIPLFLLLTTKTHSQFINEIHYDNEGLDVNEAVEIAAPAGTDLSGWSLQFYNGNGGSLYQKVSLFGVTPSQINGWGFRTFAISSIQNGPDAIALVNDAGSLVEFLSYEGVVTGVAGVADGVRSTDISVAESSSTSTNSSLQRVGTGNSAPDFSWTGPIQSSFGDVNDGQTFTALPPCPTTFVNEMRLEGIDAKLNETVEIAALAATDLSGWQLALYHGRDGKRYKTVSLFGVVSDESHGWGTLEFDVSPVLTGELIGVALVDDAGGVLQFLSAGGTLTAVDGPAQGKRSVDVGVEESGSPPSTHSLQLVGDGNNACDYRWTGPAPSSFGSVNIGQRFTTTASSGDSSGEGGGGRGVVEGNAEQVQKVSIGAIQGESHISPLDGERVNVQGIVTAVGSRGFYIQDGIGDGNDATSDAIWVFSRSRAAVNVGDEVSVIGMVTEFFQGGQGTNRLSLTELSEPSFEVLSSNNELPAVVVLGVDGRQPPSESIDAKPTEFDVVNDGLDFYESLEGMRVRVKNAVVISPKSRFGAIWVVGDGGVGATGLNERGALTIAQNDFNPSASKSTMIMEFWAGLLHQM</sequence>
<dbReference type="OrthoDB" id="47488at2759"/>
<dbReference type="CDD" id="cd04486">
    <property type="entry name" value="YhcR_OBF_like"/>
    <property type="match status" value="1"/>
</dbReference>
<feature type="chain" id="PRO_5015967575" description="LTD domain-containing protein" evidence="2">
    <location>
        <begin position="24"/>
        <end position="587"/>
    </location>
</feature>
<dbReference type="STRING" id="448386.A0A2V3IES8"/>
<dbReference type="PANTHER" id="PTHR42834">
    <property type="entry name" value="ENDONUCLEASE/EXONUCLEASE/PHOSPHATASE FAMILY PROTEIN (AFU_ORTHOLOGUE AFUA_3G09210)"/>
    <property type="match status" value="1"/>
</dbReference>
<evidence type="ECO:0008006" key="5">
    <source>
        <dbReference type="Google" id="ProtNLM"/>
    </source>
</evidence>
<keyword evidence="4" id="KW-1185">Reference proteome</keyword>
<evidence type="ECO:0000313" key="3">
    <source>
        <dbReference type="EMBL" id="PXF40551.1"/>
    </source>
</evidence>
<feature type="region of interest" description="Disordered" evidence="1">
    <location>
        <begin position="347"/>
        <end position="366"/>
    </location>
</feature>
<feature type="signal peptide" evidence="2">
    <location>
        <begin position="1"/>
        <end position="23"/>
    </location>
</feature>
<evidence type="ECO:0000256" key="2">
    <source>
        <dbReference type="SAM" id="SignalP"/>
    </source>
</evidence>
<proteinExistence type="predicted"/>
<protein>
    <recommendedName>
        <fullName evidence="5">LTD domain-containing protein</fullName>
    </recommendedName>
</protein>
<organism evidence="3 4">
    <name type="scientific">Gracilariopsis chorda</name>
    <dbReference type="NCBI Taxonomy" id="448386"/>
    <lineage>
        <taxon>Eukaryota</taxon>
        <taxon>Rhodophyta</taxon>
        <taxon>Florideophyceae</taxon>
        <taxon>Rhodymeniophycidae</taxon>
        <taxon>Gracilariales</taxon>
        <taxon>Gracilariaceae</taxon>
        <taxon>Gracilariopsis</taxon>
    </lineage>
</organism>
<evidence type="ECO:0000256" key="1">
    <source>
        <dbReference type="SAM" id="MobiDB-lite"/>
    </source>
</evidence>
<comment type="caution">
    <text evidence="3">The sequence shown here is derived from an EMBL/GenBank/DDBJ whole genome shotgun (WGS) entry which is preliminary data.</text>
</comment>
<gene>
    <name evidence="3" type="ORF">BWQ96_09746</name>
</gene>
<reference evidence="3 4" key="1">
    <citation type="journal article" date="2018" name="Mol. Biol. Evol.">
        <title>Analysis of the draft genome of the red seaweed Gracilariopsis chorda provides insights into genome size evolution in Rhodophyta.</title>
        <authorList>
            <person name="Lee J."/>
            <person name="Yang E.C."/>
            <person name="Graf L."/>
            <person name="Yang J.H."/>
            <person name="Qiu H."/>
            <person name="Zel Zion U."/>
            <person name="Chan C.X."/>
            <person name="Stephens T.G."/>
            <person name="Weber A.P.M."/>
            <person name="Boo G.H."/>
            <person name="Boo S.M."/>
            <person name="Kim K.M."/>
            <person name="Shin Y."/>
            <person name="Jung M."/>
            <person name="Lee S.J."/>
            <person name="Yim H.S."/>
            <person name="Lee J.H."/>
            <person name="Bhattacharya D."/>
            <person name="Yoon H.S."/>
        </authorList>
    </citation>
    <scope>NUCLEOTIDE SEQUENCE [LARGE SCALE GENOMIC DNA]</scope>
    <source>
        <strain evidence="3 4">SKKU-2015</strain>
        <tissue evidence="3">Whole body</tissue>
    </source>
</reference>
<feature type="compositionally biased region" description="Gly residues" evidence="1">
    <location>
        <begin position="356"/>
        <end position="365"/>
    </location>
</feature>
<name>A0A2V3IES8_9FLOR</name>
<dbReference type="AlphaFoldDB" id="A0A2V3IES8"/>
<dbReference type="PANTHER" id="PTHR42834:SF1">
    <property type="entry name" value="ENDONUCLEASE_EXONUCLEASE_PHOSPHATASE FAMILY PROTEIN (AFU_ORTHOLOGUE AFUA_3G09210)"/>
    <property type="match status" value="1"/>
</dbReference>